<dbReference type="InterPro" id="IPR010359">
    <property type="entry name" value="IrrE_HExxH"/>
</dbReference>
<evidence type="ECO:0000313" key="3">
    <source>
        <dbReference type="Proteomes" id="UP000322545"/>
    </source>
</evidence>
<dbReference type="Proteomes" id="UP000322545">
    <property type="component" value="Unassembled WGS sequence"/>
</dbReference>
<keyword evidence="3" id="KW-1185">Reference proteome</keyword>
<evidence type="ECO:0000259" key="1">
    <source>
        <dbReference type="Pfam" id="PF06114"/>
    </source>
</evidence>
<organism evidence="2 3">
    <name type="scientific">Roseovarius litoreus</name>
    <dbReference type="NCBI Taxonomy" id="1155722"/>
    <lineage>
        <taxon>Bacteria</taxon>
        <taxon>Pseudomonadati</taxon>
        <taxon>Pseudomonadota</taxon>
        <taxon>Alphaproteobacteria</taxon>
        <taxon>Rhodobacterales</taxon>
        <taxon>Roseobacteraceae</taxon>
        <taxon>Roseovarius</taxon>
    </lineage>
</organism>
<evidence type="ECO:0000313" key="2">
    <source>
        <dbReference type="EMBL" id="SHM38052.1"/>
    </source>
</evidence>
<dbReference type="AlphaFoldDB" id="A0A1M7IBB1"/>
<dbReference type="EMBL" id="FRCB01000007">
    <property type="protein sequence ID" value="SHM38052.1"/>
    <property type="molecule type" value="Genomic_DNA"/>
</dbReference>
<gene>
    <name evidence="2" type="ORF">SAMN05443432_1077</name>
</gene>
<reference evidence="2 3" key="1">
    <citation type="submission" date="2016-11" db="EMBL/GenBank/DDBJ databases">
        <authorList>
            <person name="Varghese N."/>
            <person name="Submissions S."/>
        </authorList>
    </citation>
    <scope>NUCLEOTIDE SEQUENCE [LARGE SCALE GENOMIC DNA]</scope>
    <source>
        <strain evidence="2 3">DSM 28249</strain>
    </source>
</reference>
<sequence length="386" mass="42757">MVALDSSLMERAEQHFCDAFVTFGSRGDDLVRIAQEITMAGKMAGLTKRGRRRMLDHLYAFIDTLPQSGLDPFARGRQADDPASLFASDKLGGLFDGVQIAGLAEQADLFGATQAQDPQERALIEQLIAATKLYDSSEAIEALFSFTINLREFAPFNAMLLHIQKPGLTHAATAHDWWHRFGRVPKKGTRPLLVLRTKGPVDFVFDILDTEGRDVPVDAFAFPTFGDLSDNRFSEFMRAVAKERIDLVVLDSGDGQAGWIRLLAESKAKTGKNVYQLAYNRNHAAPTRFVTVAHELAHLYLGHLGSDAGRRVPDRRDTPHALMEVEAEMVAYLVAMRNGLTPRSESYLANYKGAFEDLNLYAVTRAANAVETAMGIASHKLWNEKS</sequence>
<protein>
    <recommendedName>
        <fullName evidence="1">IrrE N-terminal-like domain-containing protein</fullName>
    </recommendedName>
</protein>
<name>A0A1M7IBB1_9RHOB</name>
<dbReference type="Pfam" id="PF06114">
    <property type="entry name" value="Peptidase_M78"/>
    <property type="match status" value="1"/>
</dbReference>
<feature type="domain" description="IrrE N-terminal-like" evidence="1">
    <location>
        <begin position="274"/>
        <end position="336"/>
    </location>
</feature>
<dbReference type="RefSeq" id="WP_149780076.1">
    <property type="nucleotide sequence ID" value="NZ_FRCB01000007.1"/>
</dbReference>
<accession>A0A1M7IBB1</accession>
<proteinExistence type="predicted"/>